<gene>
    <name evidence="2" type="ORF">VN21_17255</name>
</gene>
<accession>A0A0M3DCM9</accession>
<name>A0A0M3DCM9_9FIRM</name>
<feature type="compositionally biased region" description="Low complexity" evidence="1">
    <location>
        <begin position="108"/>
        <end position="118"/>
    </location>
</feature>
<dbReference type="EMBL" id="LBBT01000359">
    <property type="protein sequence ID" value="KKX99885.1"/>
    <property type="molecule type" value="Genomic_DNA"/>
</dbReference>
<dbReference type="AlphaFoldDB" id="A0A0M3DCM9"/>
<reference evidence="2 3" key="1">
    <citation type="submission" date="2015-04" db="EMBL/GenBank/DDBJ databases">
        <title>Microcin producing Clostridium sp. JC272T.</title>
        <authorList>
            <person name="Jyothsna T."/>
            <person name="Sasikala C."/>
            <person name="Ramana C."/>
        </authorList>
    </citation>
    <scope>NUCLEOTIDE SEQUENCE [LARGE SCALE GENOMIC DNA]</scope>
    <source>
        <strain evidence="2 3">JC272</strain>
    </source>
</reference>
<evidence type="ECO:0000313" key="3">
    <source>
        <dbReference type="Proteomes" id="UP000034407"/>
    </source>
</evidence>
<organism evidence="2 3">
    <name type="scientific">Paraclostridium benzoelyticum</name>
    <dbReference type="NCBI Taxonomy" id="1629550"/>
    <lineage>
        <taxon>Bacteria</taxon>
        <taxon>Bacillati</taxon>
        <taxon>Bacillota</taxon>
        <taxon>Clostridia</taxon>
        <taxon>Peptostreptococcales</taxon>
        <taxon>Peptostreptococcaceae</taxon>
        <taxon>Paraclostridium</taxon>
    </lineage>
</organism>
<sequence length="158" mass="17864">MKKIDKEAMEKFAKEKNIDKGKIEEIADGYKDKSEDELMDELIKIGKTLQGKEEVVEKFKTFLDDNQRKKIDSIMTKISAAEAQDKINSKKLKKSKSSDQPSKDSKNSKNSKNSNSNKSDSKKKSKSGKSGKSEKTTEESSPSKKVKKIVKKVKKQDE</sequence>
<feature type="region of interest" description="Disordered" evidence="1">
    <location>
        <begin position="80"/>
        <end position="158"/>
    </location>
</feature>
<dbReference type="PATRIC" id="fig|1629550.3.peg.2980"/>
<keyword evidence="3" id="KW-1185">Reference proteome</keyword>
<feature type="compositionally biased region" description="Basic residues" evidence="1">
    <location>
        <begin position="144"/>
        <end position="158"/>
    </location>
</feature>
<feature type="compositionally biased region" description="Basic and acidic residues" evidence="1">
    <location>
        <begin position="131"/>
        <end position="142"/>
    </location>
</feature>
<dbReference type="RefSeq" id="WP_046824355.1">
    <property type="nucleotide sequence ID" value="NZ_JBCLWQ010000002.1"/>
</dbReference>
<protein>
    <submittedName>
        <fullName evidence="2">Uncharacterized protein</fullName>
    </submittedName>
</protein>
<dbReference type="Proteomes" id="UP000034407">
    <property type="component" value="Unassembled WGS sequence"/>
</dbReference>
<evidence type="ECO:0000256" key="1">
    <source>
        <dbReference type="SAM" id="MobiDB-lite"/>
    </source>
</evidence>
<comment type="caution">
    <text evidence="2">The sequence shown here is derived from an EMBL/GenBank/DDBJ whole genome shotgun (WGS) entry which is preliminary data.</text>
</comment>
<evidence type="ECO:0000313" key="2">
    <source>
        <dbReference type="EMBL" id="KKX99885.1"/>
    </source>
</evidence>
<proteinExistence type="predicted"/>